<reference evidence="2" key="1">
    <citation type="submission" date="2022-10" db="EMBL/GenBank/DDBJ databases">
        <title>Cytochrome P450 Catalyzes Benzene Ring Formation in the Biosynthesis of Trialkyl-Substituted Aromatic Polyketides.</title>
        <authorList>
            <person name="Zhao E."/>
            <person name="Ge H."/>
        </authorList>
    </citation>
    <scope>NUCLEOTIDE SEQUENCE</scope>
    <source>
        <strain evidence="2">NA0869</strain>
    </source>
</reference>
<proteinExistence type="predicted"/>
<dbReference type="RefSeq" id="WP_264247187.1">
    <property type="nucleotide sequence ID" value="NZ_CP107567.1"/>
</dbReference>
<organism evidence="2 3">
    <name type="scientific">Streptomyces peucetius</name>
    <dbReference type="NCBI Taxonomy" id="1950"/>
    <lineage>
        <taxon>Bacteria</taxon>
        <taxon>Bacillati</taxon>
        <taxon>Actinomycetota</taxon>
        <taxon>Actinomycetes</taxon>
        <taxon>Kitasatosporales</taxon>
        <taxon>Streptomycetaceae</taxon>
        <taxon>Streptomyces</taxon>
    </lineage>
</organism>
<evidence type="ECO:0000313" key="2">
    <source>
        <dbReference type="EMBL" id="UYQ64389.1"/>
    </source>
</evidence>
<dbReference type="Proteomes" id="UP001163878">
    <property type="component" value="Chromosome"/>
</dbReference>
<dbReference type="EMBL" id="CP107567">
    <property type="protein sequence ID" value="UYQ64389.1"/>
    <property type="molecule type" value="Genomic_DNA"/>
</dbReference>
<feature type="compositionally biased region" description="Low complexity" evidence="1">
    <location>
        <begin position="170"/>
        <end position="181"/>
    </location>
</feature>
<accession>A0ABY6ICE5</accession>
<gene>
    <name evidence="2" type="ORF">OGH68_24915</name>
</gene>
<evidence type="ECO:0000256" key="1">
    <source>
        <dbReference type="SAM" id="MobiDB-lite"/>
    </source>
</evidence>
<feature type="region of interest" description="Disordered" evidence="1">
    <location>
        <begin position="170"/>
        <end position="232"/>
    </location>
</feature>
<keyword evidence="3" id="KW-1185">Reference proteome</keyword>
<feature type="compositionally biased region" description="Low complexity" evidence="1">
    <location>
        <begin position="191"/>
        <end position="232"/>
    </location>
</feature>
<protein>
    <submittedName>
        <fullName evidence="2">Phospholipase D family protein</fullName>
    </submittedName>
</protein>
<dbReference type="Gene3D" id="3.30.870.10">
    <property type="entry name" value="Endonuclease Chain A"/>
    <property type="match status" value="1"/>
</dbReference>
<name>A0ABY6ICE5_STRPE</name>
<dbReference type="SUPFAM" id="SSF56024">
    <property type="entry name" value="Phospholipase D/nuclease"/>
    <property type="match status" value="1"/>
</dbReference>
<evidence type="ECO:0000313" key="3">
    <source>
        <dbReference type="Proteomes" id="UP001163878"/>
    </source>
</evidence>
<sequence>MSGHLSHLIDGAVPGSDNKVPLYVLGSDWLAGRLVSAHERGVNVQVILDDRSLKHYAGSGAYAKLAEGLARRTGTPGTSWLRVCMENTACLAKDPNPQDGFHNVNHNKFSRTTGNAAGTVPVDDVVVQTSANQTAWDRQRAWNDAMTVAENPALYAAYAGYFADLAAAQADPAEQVSTMPSRTRRARPRRTSSPGPSRTSSSTSSTPSTTPSTGSPCATAIPPATARPTAAR</sequence>